<evidence type="ECO:0000313" key="2">
    <source>
        <dbReference type="Proteomes" id="UP000494301"/>
    </source>
</evidence>
<name>A0A6J5JJT6_9BURK</name>
<protein>
    <submittedName>
        <fullName evidence="1">Uncharacterized protein</fullName>
    </submittedName>
</protein>
<reference evidence="1 2" key="1">
    <citation type="submission" date="2020-04" db="EMBL/GenBank/DDBJ databases">
        <authorList>
            <person name="Depoorter E."/>
        </authorList>
    </citation>
    <scope>NUCLEOTIDE SEQUENCE [LARGE SCALE GENOMIC DNA]</scope>
    <source>
        <strain evidence="1 2">BCC0217</strain>
    </source>
</reference>
<dbReference type="Proteomes" id="UP000494301">
    <property type="component" value="Unassembled WGS sequence"/>
</dbReference>
<organism evidence="1 2">
    <name type="scientific">Burkholderia aenigmatica</name>
    <dbReference type="NCBI Taxonomy" id="2015348"/>
    <lineage>
        <taxon>Bacteria</taxon>
        <taxon>Pseudomonadati</taxon>
        <taxon>Pseudomonadota</taxon>
        <taxon>Betaproteobacteria</taxon>
        <taxon>Burkholderiales</taxon>
        <taxon>Burkholderiaceae</taxon>
        <taxon>Burkholderia</taxon>
        <taxon>Burkholderia cepacia complex</taxon>
    </lineage>
</organism>
<accession>A0A6J5JJT6</accession>
<dbReference type="RefSeq" id="WP_205185417.1">
    <property type="nucleotide sequence ID" value="NZ_CABWIL020000032.1"/>
</dbReference>
<gene>
    <name evidence="1" type="ORF">BLA3211_06892</name>
</gene>
<dbReference type="AlphaFoldDB" id="A0A6J5JJT6"/>
<sequence length="134" mass="15661">MNRIEYRNARRLIRDNGRYALRWLPAEQRDALDHLMFNIQDSTDQLAERADIIAHCQREGAYCTPRHTASRDVLSRFADRHITAHYRDRAASGAAASLRWRADQPIPLRRALIEPVWFCEEADGNTPRRPPKRV</sequence>
<proteinExistence type="predicted"/>
<dbReference type="EMBL" id="CABWIL020000032">
    <property type="protein sequence ID" value="CAB3972286.1"/>
    <property type="molecule type" value="Genomic_DNA"/>
</dbReference>
<evidence type="ECO:0000313" key="1">
    <source>
        <dbReference type="EMBL" id="CAB3972286.1"/>
    </source>
</evidence>